<dbReference type="PANTHER" id="PTHR48449:SF1">
    <property type="entry name" value="DUF1985 DOMAIN-CONTAINING PROTEIN"/>
    <property type="match status" value="1"/>
</dbReference>
<dbReference type="InterPro" id="IPR015410">
    <property type="entry name" value="DUF1985"/>
</dbReference>
<reference evidence="2 3" key="1">
    <citation type="journal article" date="2014" name="Genome Biol.">
        <title>Transcriptome and methylome profiling reveals relics of genome dominance in the mesopolyploid Brassica oleracea.</title>
        <authorList>
            <person name="Parkin I.A."/>
            <person name="Koh C."/>
            <person name="Tang H."/>
            <person name="Robinson S.J."/>
            <person name="Kagale S."/>
            <person name="Clarke W.E."/>
            <person name="Town C.D."/>
            <person name="Nixon J."/>
            <person name="Krishnakumar V."/>
            <person name="Bidwell S.L."/>
            <person name="Denoeud F."/>
            <person name="Belcram H."/>
            <person name="Links M.G."/>
            <person name="Just J."/>
            <person name="Clarke C."/>
            <person name="Bender T."/>
            <person name="Huebert T."/>
            <person name="Mason A.S."/>
            <person name="Pires J.C."/>
            <person name="Barker G."/>
            <person name="Moore J."/>
            <person name="Walley P.G."/>
            <person name="Manoli S."/>
            <person name="Batley J."/>
            <person name="Edwards D."/>
            <person name="Nelson M.N."/>
            <person name="Wang X."/>
            <person name="Paterson A.H."/>
            <person name="King G."/>
            <person name="Bancroft I."/>
            <person name="Chalhoub B."/>
            <person name="Sharpe A.G."/>
        </authorList>
    </citation>
    <scope>NUCLEOTIDE SEQUENCE</scope>
    <source>
        <strain evidence="2 3">cv. TO1000</strain>
    </source>
</reference>
<dbReference type="PANTHER" id="PTHR48449">
    <property type="entry name" value="DUF1985 DOMAIN-CONTAINING PROTEIN"/>
    <property type="match status" value="1"/>
</dbReference>
<sequence>MTSTPTPSATGRLTKRMDIPELPRRLYTSGEEPEAHNSISYHTDNSKLHTALRKALTDDEFEELKESSLGVFIKFKEQGFGWASRLVHYMLSFKLDIKKKYEMWSLVGPEPLRFSLLEFENLTGLNCEYIEDLETPKCDVTPEMVSFWGMLGVHLEAGPTTDQIIAALKRCGDWSREDRKRLAYLSIFTGFIEGRKFSTATRSTLARLVMDLERFENYPWGRVAFKTYTAMPELGASIGGPRADSPSPPILAYEGSRYTAMPELSASIGGPRADSPSPPILAYEGSRGRRSMKAAILSQVFTSIQKTAQTTYYKSSGKSSIWTTY</sequence>
<dbReference type="AlphaFoldDB" id="A0A0D3D423"/>
<reference evidence="2" key="2">
    <citation type="submission" date="2015-03" db="UniProtKB">
        <authorList>
            <consortium name="EnsemblPlants"/>
        </authorList>
    </citation>
    <scope>IDENTIFICATION</scope>
</reference>
<evidence type="ECO:0000313" key="3">
    <source>
        <dbReference type="Proteomes" id="UP000032141"/>
    </source>
</evidence>
<keyword evidence="3" id="KW-1185">Reference proteome</keyword>
<dbReference type="Gramene" id="Bo7g021680.1">
    <property type="protein sequence ID" value="Bo7g021680.1"/>
    <property type="gene ID" value="Bo7g021680"/>
</dbReference>
<feature type="domain" description="DUF1985" evidence="1">
    <location>
        <begin position="92"/>
        <end position="227"/>
    </location>
</feature>
<accession>A0A0D3D423</accession>
<protein>
    <recommendedName>
        <fullName evidence="1">DUF1985 domain-containing protein</fullName>
    </recommendedName>
</protein>
<evidence type="ECO:0000259" key="1">
    <source>
        <dbReference type="Pfam" id="PF09331"/>
    </source>
</evidence>
<dbReference type="Pfam" id="PF09331">
    <property type="entry name" value="DUF1985"/>
    <property type="match status" value="1"/>
</dbReference>
<name>A0A0D3D423_BRAOL</name>
<evidence type="ECO:0000313" key="2">
    <source>
        <dbReference type="EnsemblPlants" id="Bo7g021680.1"/>
    </source>
</evidence>
<proteinExistence type="predicted"/>
<dbReference type="EnsemblPlants" id="Bo7g021680.1">
    <property type="protein sequence ID" value="Bo7g021680.1"/>
    <property type="gene ID" value="Bo7g021680"/>
</dbReference>
<organism evidence="2 3">
    <name type="scientific">Brassica oleracea var. oleracea</name>
    <dbReference type="NCBI Taxonomy" id="109376"/>
    <lineage>
        <taxon>Eukaryota</taxon>
        <taxon>Viridiplantae</taxon>
        <taxon>Streptophyta</taxon>
        <taxon>Embryophyta</taxon>
        <taxon>Tracheophyta</taxon>
        <taxon>Spermatophyta</taxon>
        <taxon>Magnoliopsida</taxon>
        <taxon>eudicotyledons</taxon>
        <taxon>Gunneridae</taxon>
        <taxon>Pentapetalae</taxon>
        <taxon>rosids</taxon>
        <taxon>malvids</taxon>
        <taxon>Brassicales</taxon>
        <taxon>Brassicaceae</taxon>
        <taxon>Brassiceae</taxon>
        <taxon>Brassica</taxon>
    </lineage>
</organism>
<dbReference type="Proteomes" id="UP000032141">
    <property type="component" value="Chromosome C7"/>
</dbReference>
<dbReference type="HOGENOM" id="CLU_017415_3_0_1"/>